<evidence type="ECO:0000313" key="2">
    <source>
        <dbReference type="Proteomes" id="UP000077667"/>
    </source>
</evidence>
<dbReference type="Proteomes" id="UP000077667">
    <property type="component" value="Chromosome"/>
</dbReference>
<sequence length="116" mass="13559">MKITRIYSDEQGHSYFEDVEIPLEYQGAIGSLSERFPVKILQFRKVPADYDYTFHCAPQRQYIVLLDGGVEIETSLGEKRRFHTGEILLVEDTEGRGHKTRNLENRERTSLFIHLD</sequence>
<dbReference type="STRING" id="1176587.A8C56_03385"/>
<name>A0A1A9HYI9_9BACT</name>
<dbReference type="AlphaFoldDB" id="A0A1A9HYI9"/>
<proteinExistence type="predicted"/>
<evidence type="ECO:0000313" key="1">
    <source>
        <dbReference type="EMBL" id="ANH80155.1"/>
    </source>
</evidence>
<dbReference type="OrthoDB" id="4205621at2"/>
<keyword evidence="2" id="KW-1185">Reference proteome</keyword>
<dbReference type="RefSeq" id="WP_067752065.1">
    <property type="nucleotide sequence ID" value="NZ_CP015772.1"/>
</dbReference>
<gene>
    <name evidence="1" type="ORF">A8C56_03385</name>
</gene>
<organism evidence="1 2">
    <name type="scientific">Niabella ginsenosidivorans</name>
    <dbReference type="NCBI Taxonomy" id="1176587"/>
    <lineage>
        <taxon>Bacteria</taxon>
        <taxon>Pseudomonadati</taxon>
        <taxon>Bacteroidota</taxon>
        <taxon>Chitinophagia</taxon>
        <taxon>Chitinophagales</taxon>
        <taxon>Chitinophagaceae</taxon>
        <taxon>Niabella</taxon>
    </lineage>
</organism>
<evidence type="ECO:0008006" key="3">
    <source>
        <dbReference type="Google" id="ProtNLM"/>
    </source>
</evidence>
<dbReference type="EMBL" id="CP015772">
    <property type="protein sequence ID" value="ANH80155.1"/>
    <property type="molecule type" value="Genomic_DNA"/>
</dbReference>
<protein>
    <recommendedName>
        <fullName evidence="3">Cupin 2 conserved barrel domain-containing protein</fullName>
    </recommendedName>
</protein>
<dbReference type="KEGG" id="nia:A8C56_03385"/>
<reference evidence="1 2" key="1">
    <citation type="submission" date="2016-05" db="EMBL/GenBank/DDBJ databases">
        <title>Niabella ginsenosidivorans BS26 whole genome sequencing.</title>
        <authorList>
            <person name="Im W.T."/>
            <person name="Siddiqi M.Z."/>
        </authorList>
    </citation>
    <scope>NUCLEOTIDE SEQUENCE [LARGE SCALE GENOMIC DNA]</scope>
    <source>
        <strain evidence="1 2">BS26</strain>
    </source>
</reference>
<accession>A0A1A9HYI9</accession>